<dbReference type="SUPFAM" id="SSF51419">
    <property type="entry name" value="PLP-binding barrel"/>
    <property type="match status" value="1"/>
</dbReference>
<evidence type="ECO:0000259" key="12">
    <source>
        <dbReference type="Pfam" id="PF02784"/>
    </source>
</evidence>
<evidence type="ECO:0000256" key="4">
    <source>
        <dbReference type="ARBA" id="ARBA00023239"/>
    </source>
</evidence>
<keyword evidence="4" id="KW-0456">Lyase</keyword>
<comment type="catalytic activity">
    <reaction evidence="8">
        <text>L-ornithine + H(+) = putrescine + CO2</text>
        <dbReference type="Rhea" id="RHEA:22964"/>
        <dbReference type="ChEBI" id="CHEBI:15378"/>
        <dbReference type="ChEBI" id="CHEBI:16526"/>
        <dbReference type="ChEBI" id="CHEBI:46911"/>
        <dbReference type="ChEBI" id="CHEBI:326268"/>
        <dbReference type="EC" id="4.1.1.17"/>
    </reaction>
</comment>
<dbReference type="GO" id="GO:0004586">
    <property type="term" value="F:ornithine decarboxylase activity"/>
    <property type="evidence" value="ECO:0007669"/>
    <property type="project" value="UniProtKB-EC"/>
</dbReference>
<feature type="modified residue" description="N6-(pyridoxal phosphate)lysine" evidence="9">
    <location>
        <position position="140"/>
    </location>
</feature>
<evidence type="ECO:0000256" key="1">
    <source>
        <dbReference type="ARBA" id="ARBA00001933"/>
    </source>
</evidence>
<comment type="similarity">
    <text evidence="2 10">Belongs to the Orn/Lys/Arg decarboxylase class-II family.</text>
</comment>
<evidence type="ECO:0000256" key="6">
    <source>
        <dbReference type="ARBA" id="ARBA00034138"/>
    </source>
</evidence>
<dbReference type="PROSITE" id="PS00878">
    <property type="entry name" value="ODR_DC_2_1"/>
    <property type="match status" value="1"/>
</dbReference>
<dbReference type="InterPro" id="IPR022644">
    <property type="entry name" value="De-COase2_N"/>
</dbReference>
<dbReference type="Proteomes" id="UP000751190">
    <property type="component" value="Unassembled WGS sequence"/>
</dbReference>
<dbReference type="InterPro" id="IPR029066">
    <property type="entry name" value="PLP-binding_barrel"/>
</dbReference>
<dbReference type="OrthoDB" id="5034579at2759"/>
<dbReference type="Gene3D" id="2.40.37.10">
    <property type="entry name" value="Lyase, Ornithine Decarboxylase, Chain A, domain 1"/>
    <property type="match status" value="1"/>
</dbReference>
<dbReference type="Pfam" id="PF00278">
    <property type="entry name" value="Orn_DAP_Arg_deC"/>
    <property type="match status" value="1"/>
</dbReference>
<dbReference type="PRINTS" id="PR01179">
    <property type="entry name" value="ODADCRBXLASE"/>
</dbReference>
<evidence type="ECO:0000256" key="7">
    <source>
        <dbReference type="ARBA" id="ARBA00046672"/>
    </source>
</evidence>
<protein>
    <recommendedName>
        <fullName evidence="6">ornithine decarboxylase</fullName>
        <ecNumber evidence="6">4.1.1.17</ecNumber>
    </recommendedName>
</protein>
<dbReference type="InterPro" id="IPR009006">
    <property type="entry name" value="Ala_racemase/Decarboxylase_C"/>
</dbReference>
<keyword evidence="14" id="KW-1185">Reference proteome</keyword>
<dbReference type="PRINTS" id="PR01182">
    <property type="entry name" value="ORNDCRBXLASE"/>
</dbReference>
<dbReference type="SUPFAM" id="SSF50621">
    <property type="entry name" value="Alanine racemase C-terminal domain-like"/>
    <property type="match status" value="1"/>
</dbReference>
<evidence type="ECO:0000256" key="5">
    <source>
        <dbReference type="ARBA" id="ARBA00034115"/>
    </source>
</evidence>
<dbReference type="PANTHER" id="PTHR11482:SF6">
    <property type="entry name" value="ORNITHINE DECARBOXYLASE 1-RELATED"/>
    <property type="match status" value="1"/>
</dbReference>
<accession>A0A8J5XST3</accession>
<dbReference type="Pfam" id="PF02784">
    <property type="entry name" value="Orn_Arg_deC_N"/>
    <property type="match status" value="1"/>
</dbReference>
<dbReference type="EMBL" id="JAGTXO010000005">
    <property type="protein sequence ID" value="KAG8467847.1"/>
    <property type="molecule type" value="Genomic_DNA"/>
</dbReference>
<dbReference type="Gene3D" id="3.20.20.10">
    <property type="entry name" value="Alanine racemase"/>
    <property type="match status" value="1"/>
</dbReference>
<dbReference type="CDD" id="cd00622">
    <property type="entry name" value="PLPDE_III_ODC"/>
    <property type="match status" value="1"/>
</dbReference>
<evidence type="ECO:0000259" key="11">
    <source>
        <dbReference type="Pfam" id="PF00278"/>
    </source>
</evidence>
<comment type="caution">
    <text evidence="13">The sequence shown here is derived from an EMBL/GenBank/DDBJ whole genome shotgun (WGS) entry which is preliminary data.</text>
</comment>
<sequence>MLGRAHSVLLPRIVARTPVPHVLSAAHALHRDAAGAGTVLTSGGVRNLSNLGSLAVEPHAAVPPHISFTPTTTPVLNPPRLPDTFLQEAEREAPMLQAIRQLVAEGETGAFNMYDLEVVRSQLHRFRRNLPRVHPFYAMKCNPDERIVELLASEGANFDCASKAEIGIALRSGASADRIIFANPCKQPSHVAYAAASGVDISTFDGADELFKIHALQPNARLVFRVRVDDSHAVCTMSQKYGAPLAELPELLALATSLQLKVVGVSYHVGSGSMSAEPFADAVRTARAAFDLAAHHGHEMSVLDIGGGFPGTIAAESGKGDEPLLVFADQGAHKPPSFEEIAEVLRPALDEHFPASSGVKIIAEPGRYMVHGCSNLVTNIIGRKYSHRATGKERPMYFVNDGLYGSFNCVLYDHAAPSPLPLFSSADAAQRELDVSSYSDCSIWGSTCDGLDCISKEARLPPLSVGDWIRWPNMGAYTSAAGSTFNGMERPTNYYL</sequence>
<dbReference type="InterPro" id="IPR022643">
    <property type="entry name" value="De-COase2_C"/>
</dbReference>
<organism evidence="13 14">
    <name type="scientific">Diacronema lutheri</name>
    <name type="common">Unicellular marine alga</name>
    <name type="synonym">Monochrysis lutheri</name>
    <dbReference type="NCBI Taxonomy" id="2081491"/>
    <lineage>
        <taxon>Eukaryota</taxon>
        <taxon>Haptista</taxon>
        <taxon>Haptophyta</taxon>
        <taxon>Pavlovophyceae</taxon>
        <taxon>Pavlovales</taxon>
        <taxon>Pavlovaceae</taxon>
        <taxon>Diacronema</taxon>
    </lineage>
</organism>
<comment type="pathway">
    <text evidence="5">Amine and polyamine biosynthesis; putrescine biosynthesis via L-ornithine pathway; putrescine from L-ornithine: step 1/1.</text>
</comment>
<evidence type="ECO:0000256" key="2">
    <source>
        <dbReference type="ARBA" id="ARBA00008872"/>
    </source>
</evidence>
<dbReference type="GO" id="GO:0033387">
    <property type="term" value="P:putrescine biosynthetic process from arginine, via ornithine"/>
    <property type="evidence" value="ECO:0007669"/>
    <property type="project" value="TreeGrafter"/>
</dbReference>
<evidence type="ECO:0000256" key="9">
    <source>
        <dbReference type="PIRSR" id="PIRSR600183-50"/>
    </source>
</evidence>
<dbReference type="AlphaFoldDB" id="A0A8J5XST3"/>
<dbReference type="OMA" id="FNGLYEM"/>
<comment type="subunit">
    <text evidence="7">Homodimer. Only the dimer is catalytically active, as the active sites are constructed of residues from both monomers.</text>
</comment>
<proteinExistence type="inferred from homology"/>
<evidence type="ECO:0000313" key="14">
    <source>
        <dbReference type="Proteomes" id="UP000751190"/>
    </source>
</evidence>
<dbReference type="InterPro" id="IPR022653">
    <property type="entry name" value="De-COase2_pyr-phos_BS"/>
</dbReference>
<comment type="cofactor">
    <cofactor evidence="1 9">
        <name>pyridoxal 5'-phosphate</name>
        <dbReference type="ChEBI" id="CHEBI:597326"/>
    </cofactor>
</comment>
<dbReference type="InterPro" id="IPR000183">
    <property type="entry name" value="Orn/DAP/Arg_de-COase"/>
</dbReference>
<reference evidence="13" key="1">
    <citation type="submission" date="2021-05" db="EMBL/GenBank/DDBJ databases">
        <title>The genome of the haptophyte Pavlova lutheri (Diacronema luteri, Pavlovales) - a model for lipid biosynthesis in eukaryotic algae.</title>
        <authorList>
            <person name="Hulatt C.J."/>
            <person name="Posewitz M.C."/>
        </authorList>
    </citation>
    <scope>NUCLEOTIDE SEQUENCE</scope>
    <source>
        <strain evidence="13">NIVA-4/92</strain>
    </source>
</reference>
<dbReference type="GO" id="GO:0005737">
    <property type="term" value="C:cytoplasm"/>
    <property type="evidence" value="ECO:0007669"/>
    <property type="project" value="TreeGrafter"/>
</dbReference>
<evidence type="ECO:0000256" key="3">
    <source>
        <dbReference type="ARBA" id="ARBA00022898"/>
    </source>
</evidence>
<gene>
    <name evidence="13" type="ORF">KFE25_006899</name>
</gene>
<name>A0A8J5XST3_DIALT</name>
<evidence type="ECO:0000256" key="10">
    <source>
        <dbReference type="RuleBase" id="RU003737"/>
    </source>
</evidence>
<dbReference type="FunFam" id="3.20.20.10:FF:000005">
    <property type="entry name" value="Ornithine decarboxylase"/>
    <property type="match status" value="1"/>
</dbReference>
<dbReference type="PANTHER" id="PTHR11482">
    <property type="entry name" value="ARGININE/DIAMINOPIMELATE/ORNITHINE DECARBOXYLASE"/>
    <property type="match status" value="1"/>
</dbReference>
<evidence type="ECO:0000256" key="8">
    <source>
        <dbReference type="ARBA" id="ARBA00049127"/>
    </source>
</evidence>
<dbReference type="EC" id="4.1.1.17" evidence="6"/>
<feature type="domain" description="Orn/DAP/Arg decarboxylase 2 C-terminal" evidence="11">
    <location>
        <begin position="372"/>
        <end position="475"/>
    </location>
</feature>
<feature type="domain" description="Orn/DAP/Arg decarboxylase 2 N-terminal" evidence="12">
    <location>
        <begin position="118"/>
        <end position="370"/>
    </location>
</feature>
<evidence type="ECO:0000313" key="13">
    <source>
        <dbReference type="EMBL" id="KAG8467847.1"/>
    </source>
</evidence>
<dbReference type="InterPro" id="IPR002433">
    <property type="entry name" value="Orn_de-COase"/>
</dbReference>
<keyword evidence="3 9" id="KW-0663">Pyridoxal phosphate</keyword>
<feature type="active site" description="Proton donor" evidence="9">
    <location>
        <position position="448"/>
    </location>
</feature>